<dbReference type="OrthoDB" id="9983817at2759"/>
<dbReference type="InterPro" id="IPR057288">
    <property type="entry name" value="PH_PLEKHM2"/>
</dbReference>
<dbReference type="EMBL" id="CABPRJ010000486">
    <property type="protein sequence ID" value="VVC28978.1"/>
    <property type="molecule type" value="Genomic_DNA"/>
</dbReference>
<gene>
    <name evidence="4" type="ORF">CINCED_3A025924</name>
</gene>
<feature type="domain" description="PH" evidence="3">
    <location>
        <begin position="293"/>
        <end position="388"/>
    </location>
</feature>
<evidence type="ECO:0000256" key="1">
    <source>
        <dbReference type="ARBA" id="ARBA00004496"/>
    </source>
</evidence>
<proteinExistence type="predicted"/>
<keyword evidence="2" id="KW-0963">Cytoplasm</keyword>
<comment type="subcellular location">
    <subcellularLocation>
        <location evidence="1">Cytoplasm</location>
    </subcellularLocation>
</comment>
<dbReference type="GO" id="GO:0019894">
    <property type="term" value="F:kinesin binding"/>
    <property type="evidence" value="ECO:0007669"/>
    <property type="project" value="TreeGrafter"/>
</dbReference>
<dbReference type="AlphaFoldDB" id="A0A5E4MC39"/>
<evidence type="ECO:0000259" key="3">
    <source>
        <dbReference type="SMART" id="SM00233"/>
    </source>
</evidence>
<dbReference type="GO" id="GO:0007030">
    <property type="term" value="P:Golgi organization"/>
    <property type="evidence" value="ECO:0007669"/>
    <property type="project" value="TreeGrafter"/>
</dbReference>
<evidence type="ECO:0000313" key="5">
    <source>
        <dbReference type="Proteomes" id="UP000325440"/>
    </source>
</evidence>
<dbReference type="PANTHER" id="PTHR46556:SF1">
    <property type="entry name" value="PLECKSTRIN HOMOLOGY DOMAIN-CONTAINING FAMILY M MEMBER 2"/>
    <property type="match status" value="1"/>
</dbReference>
<dbReference type="GO" id="GO:0010008">
    <property type="term" value="C:endosome membrane"/>
    <property type="evidence" value="ECO:0007669"/>
    <property type="project" value="TreeGrafter"/>
</dbReference>
<protein>
    <submittedName>
        <fullName evidence="4">Pleckstrin homology domain,PH domain-like</fullName>
    </submittedName>
</protein>
<keyword evidence="5" id="KW-1185">Reference proteome</keyword>
<dbReference type="SUPFAM" id="SSF50729">
    <property type="entry name" value="PH domain-like"/>
    <property type="match status" value="1"/>
</dbReference>
<evidence type="ECO:0000313" key="4">
    <source>
        <dbReference type="EMBL" id="VVC28978.1"/>
    </source>
</evidence>
<reference evidence="4 5" key="1">
    <citation type="submission" date="2019-08" db="EMBL/GenBank/DDBJ databases">
        <authorList>
            <person name="Alioto T."/>
            <person name="Alioto T."/>
            <person name="Gomez Garrido J."/>
        </authorList>
    </citation>
    <scope>NUCLEOTIDE SEQUENCE [LARGE SCALE GENOMIC DNA]</scope>
</reference>
<dbReference type="PANTHER" id="PTHR46556">
    <property type="entry name" value="PLECKSTRIN HOMOLOGY DOMAIN-CONTAINING FAMILY M MEMBER 2"/>
    <property type="match status" value="1"/>
</dbReference>
<dbReference type="InterPro" id="IPR011993">
    <property type="entry name" value="PH-like_dom_sf"/>
</dbReference>
<dbReference type="Gene3D" id="2.30.29.30">
    <property type="entry name" value="Pleckstrin-homology domain (PH domain)/Phosphotyrosine-binding domain (PTB)"/>
    <property type="match status" value="1"/>
</dbReference>
<dbReference type="Pfam" id="PF23142">
    <property type="entry name" value="PH_PLEKHM2"/>
    <property type="match status" value="1"/>
</dbReference>
<organism evidence="4 5">
    <name type="scientific">Cinara cedri</name>
    <dbReference type="NCBI Taxonomy" id="506608"/>
    <lineage>
        <taxon>Eukaryota</taxon>
        <taxon>Metazoa</taxon>
        <taxon>Ecdysozoa</taxon>
        <taxon>Arthropoda</taxon>
        <taxon>Hexapoda</taxon>
        <taxon>Insecta</taxon>
        <taxon>Pterygota</taxon>
        <taxon>Neoptera</taxon>
        <taxon>Paraneoptera</taxon>
        <taxon>Hemiptera</taxon>
        <taxon>Sternorrhyncha</taxon>
        <taxon>Aphidomorpha</taxon>
        <taxon>Aphidoidea</taxon>
        <taxon>Aphididae</taxon>
        <taxon>Lachninae</taxon>
        <taxon>Cinara</taxon>
    </lineage>
</organism>
<sequence length="509" mass="58701">MSAHSPDSIVHHRSNTKHVHPVVGLKRVSFHEDVIEPGNGNLIQTRIAEYYTEREAPEGQEDPLPTEVESKRSVLIPKKPKFPSLYIHSFNVNLKSQQIVLDKIQLEMNEKKWSNVWNKHLDIASNQLINIIKRDISLKTKESVYKVYRMLSTGGSPLFIVITNIRFCVLTKNVYSKRLEVFYSSNFTSLDLIVLGPNEQTAVFVSEKSKKCTLMTAIDVQSALEMIGSLEFAYRHSGLYNPNTAFVVIHINHNDKLYEAVKSQISIAKNDKIKYYTWLWYYKEIESSNTSKSHLEEFLMVKKGSIWKPKFVRLSEDILYIFDDPNQKLSCESIPLKFGRCKKVRKICCDRPHSIEISLINYPIILAPANCSQEEKWFNALSYAMMGHKNFNVETKLPDGYCCLLTNTHIVLYNFPHTIIDSMMLVNLDSLKCSPSPSHYYVVIEWSCYDATLEETSNDWVVHFSCKSSCDEFISWLCTLRSDLNAIELTEKKSIQRHAKNNINLRSSL</sequence>
<dbReference type="GO" id="GO:0032880">
    <property type="term" value="P:regulation of protein localization"/>
    <property type="evidence" value="ECO:0007669"/>
    <property type="project" value="TreeGrafter"/>
</dbReference>
<evidence type="ECO:0000256" key="2">
    <source>
        <dbReference type="ARBA" id="ARBA00022490"/>
    </source>
</evidence>
<dbReference type="Proteomes" id="UP000325440">
    <property type="component" value="Unassembled WGS sequence"/>
</dbReference>
<dbReference type="GO" id="GO:0032418">
    <property type="term" value="P:lysosome localization"/>
    <property type="evidence" value="ECO:0007669"/>
    <property type="project" value="TreeGrafter"/>
</dbReference>
<accession>A0A5E4MC39</accession>
<dbReference type="SMART" id="SM00233">
    <property type="entry name" value="PH"/>
    <property type="match status" value="1"/>
</dbReference>
<name>A0A5E4MC39_9HEMI</name>
<dbReference type="InterPro" id="IPR053015">
    <property type="entry name" value="PH_domain-containing_M2"/>
</dbReference>
<dbReference type="InterPro" id="IPR001849">
    <property type="entry name" value="PH_domain"/>
</dbReference>